<protein>
    <recommendedName>
        <fullName evidence="11">Amino acid transporter transmembrane domain-containing protein</fullName>
    </recommendedName>
</protein>
<feature type="transmembrane region" description="Helical" evidence="8">
    <location>
        <begin position="12"/>
        <end position="34"/>
    </location>
</feature>
<feature type="transmembrane region" description="Helical" evidence="8">
    <location>
        <begin position="362"/>
        <end position="381"/>
    </location>
</feature>
<evidence type="ECO:0000313" key="9">
    <source>
        <dbReference type="EMBL" id="OGL89487.1"/>
    </source>
</evidence>
<evidence type="ECO:0000256" key="5">
    <source>
        <dbReference type="ARBA" id="ARBA00022692"/>
    </source>
</evidence>
<name>A0A1F7VHP0_9BACT</name>
<feature type="transmembrane region" description="Helical" evidence="8">
    <location>
        <begin position="219"/>
        <end position="240"/>
    </location>
</feature>
<feature type="transmembrane region" description="Helical" evidence="8">
    <location>
        <begin position="318"/>
        <end position="342"/>
    </location>
</feature>
<dbReference type="PANTHER" id="PTHR32195">
    <property type="entry name" value="OS07G0662800 PROTEIN"/>
    <property type="match status" value="1"/>
</dbReference>
<dbReference type="AlphaFoldDB" id="A0A1F7VHP0"/>
<feature type="transmembrane region" description="Helical" evidence="8">
    <location>
        <begin position="149"/>
        <end position="170"/>
    </location>
</feature>
<dbReference type="Gene3D" id="1.20.1740.10">
    <property type="entry name" value="Amino acid/polyamine transporter I"/>
    <property type="match status" value="1"/>
</dbReference>
<keyword evidence="2" id="KW-0813">Transport</keyword>
<evidence type="ECO:0000256" key="1">
    <source>
        <dbReference type="ARBA" id="ARBA00004429"/>
    </source>
</evidence>
<dbReference type="Proteomes" id="UP000176678">
    <property type="component" value="Unassembled WGS sequence"/>
</dbReference>
<keyword evidence="5 8" id="KW-0812">Transmembrane</keyword>
<comment type="caution">
    <text evidence="9">The sequence shown here is derived from an EMBL/GenBank/DDBJ whole genome shotgun (WGS) entry which is preliminary data.</text>
</comment>
<dbReference type="GO" id="GO:0005886">
    <property type="term" value="C:plasma membrane"/>
    <property type="evidence" value="ECO:0007669"/>
    <property type="project" value="UniProtKB-SubCell"/>
</dbReference>
<dbReference type="PROSITE" id="PS50283">
    <property type="entry name" value="NA_SOLUT_SYMP_3"/>
    <property type="match status" value="1"/>
</dbReference>
<dbReference type="EMBL" id="MGES01000001">
    <property type="protein sequence ID" value="OGL89487.1"/>
    <property type="molecule type" value="Genomic_DNA"/>
</dbReference>
<reference evidence="9 10" key="1">
    <citation type="journal article" date="2016" name="Nat. Commun.">
        <title>Thousands of microbial genomes shed light on interconnected biogeochemical processes in an aquifer system.</title>
        <authorList>
            <person name="Anantharaman K."/>
            <person name="Brown C.T."/>
            <person name="Hug L.A."/>
            <person name="Sharon I."/>
            <person name="Castelle C.J."/>
            <person name="Probst A.J."/>
            <person name="Thomas B.C."/>
            <person name="Singh A."/>
            <person name="Wilkins M.J."/>
            <person name="Karaoz U."/>
            <person name="Brodie E.L."/>
            <person name="Williams K.H."/>
            <person name="Hubbard S.S."/>
            <person name="Banfield J.F."/>
        </authorList>
    </citation>
    <scope>NUCLEOTIDE SEQUENCE [LARGE SCALE GENOMIC DNA]</scope>
</reference>
<dbReference type="InterPro" id="IPR018227">
    <property type="entry name" value="Amino_acid_transport_2"/>
</dbReference>
<accession>A0A1F7VHP0</accession>
<evidence type="ECO:0000256" key="3">
    <source>
        <dbReference type="ARBA" id="ARBA00022475"/>
    </source>
</evidence>
<keyword evidence="6 8" id="KW-1133">Transmembrane helix</keyword>
<keyword evidence="4" id="KW-0997">Cell inner membrane</keyword>
<dbReference type="Pfam" id="PF03222">
    <property type="entry name" value="Trp_Tyr_perm"/>
    <property type="match status" value="1"/>
</dbReference>
<dbReference type="InterPro" id="IPR001734">
    <property type="entry name" value="Na/solute_symporter"/>
</dbReference>
<comment type="subcellular location">
    <subcellularLocation>
        <location evidence="1">Cell inner membrane</location>
        <topology evidence="1">Multi-pass membrane protein</topology>
    </subcellularLocation>
</comment>
<evidence type="ECO:0000256" key="7">
    <source>
        <dbReference type="ARBA" id="ARBA00023136"/>
    </source>
</evidence>
<sequence>MGILKGRERANFFEAVAVMLGTIVGAGVLGIPYAVARVGFGIGLVYLLGLGIISLLLHVFLGEVIIRTKDTTTQLAGLAGTYLGRPGKMIMSGLFFFGTYSALLAYVIGEGIVLAALFGGSTFVWSMLFLAVGAFFLHRGLKTVKVVELIMMVGLFLVVFGIAFFSAPSINLANLTTPPNWVYLLLPYGVILFAFHGTAALPVARTLLAREPRLFKRAIIIASVLSMALYILFTMVTVGVTGLATTEVATVGLGAALGPWVVLCGNVFAFFAMGTSFLALGTALHETYEWDYNVPPTIAWLLTVLVPLVIFVSGVRSFVGVISFAGALFISIEAILIVLMYWRARTTGDGARQARGFAFHHAAFASIAVIGVFIAAALYSLSTLFI</sequence>
<evidence type="ECO:0000256" key="6">
    <source>
        <dbReference type="ARBA" id="ARBA00022989"/>
    </source>
</evidence>
<feature type="transmembrane region" description="Helical" evidence="8">
    <location>
        <begin position="182"/>
        <end position="207"/>
    </location>
</feature>
<organism evidence="9 10">
    <name type="scientific">Candidatus Uhrbacteria bacterium RIFCSPLOWO2_02_FULL_51_9</name>
    <dbReference type="NCBI Taxonomy" id="1802410"/>
    <lineage>
        <taxon>Bacteria</taxon>
        <taxon>Candidatus Uhriibacteriota</taxon>
    </lineage>
</organism>
<evidence type="ECO:0000256" key="2">
    <source>
        <dbReference type="ARBA" id="ARBA00022448"/>
    </source>
</evidence>
<evidence type="ECO:0000313" key="10">
    <source>
        <dbReference type="Proteomes" id="UP000176678"/>
    </source>
</evidence>
<feature type="transmembrane region" description="Helical" evidence="8">
    <location>
        <begin position="260"/>
        <end position="280"/>
    </location>
</feature>
<proteinExistence type="predicted"/>
<feature type="transmembrane region" description="Helical" evidence="8">
    <location>
        <begin position="89"/>
        <end position="108"/>
    </location>
</feature>
<evidence type="ECO:0008006" key="11">
    <source>
        <dbReference type="Google" id="ProtNLM"/>
    </source>
</evidence>
<gene>
    <name evidence="9" type="ORF">A3H75_01285</name>
</gene>
<dbReference type="STRING" id="1802410.A3H75_01285"/>
<feature type="transmembrane region" description="Helical" evidence="8">
    <location>
        <begin position="292"/>
        <end position="312"/>
    </location>
</feature>
<dbReference type="GO" id="GO:0003333">
    <property type="term" value="P:amino acid transmembrane transport"/>
    <property type="evidence" value="ECO:0007669"/>
    <property type="project" value="InterPro"/>
</dbReference>
<feature type="transmembrane region" description="Helical" evidence="8">
    <location>
        <begin position="114"/>
        <end position="137"/>
    </location>
</feature>
<dbReference type="PANTHER" id="PTHR32195:SF26">
    <property type="entry name" value="TRYPTOPHAN OR TYROSINE TRANSPORTER PROTEIN"/>
    <property type="match status" value="1"/>
</dbReference>
<evidence type="ECO:0000256" key="4">
    <source>
        <dbReference type="ARBA" id="ARBA00022519"/>
    </source>
</evidence>
<feature type="transmembrane region" description="Helical" evidence="8">
    <location>
        <begin position="40"/>
        <end position="61"/>
    </location>
</feature>
<keyword evidence="7 8" id="KW-0472">Membrane</keyword>
<keyword evidence="3" id="KW-1003">Cell membrane</keyword>
<evidence type="ECO:0000256" key="8">
    <source>
        <dbReference type="SAM" id="Phobius"/>
    </source>
</evidence>
<dbReference type="GO" id="GO:0022857">
    <property type="term" value="F:transmembrane transporter activity"/>
    <property type="evidence" value="ECO:0007669"/>
    <property type="project" value="InterPro"/>
</dbReference>